<proteinExistence type="predicted"/>
<evidence type="ECO:0000259" key="8">
    <source>
        <dbReference type="PROSITE" id="PS51754"/>
    </source>
</evidence>
<comment type="function">
    <text evidence="6">Transcriptional repressor that regulates multiple aspects of plant growth and development.</text>
</comment>
<dbReference type="HOGENOM" id="CLU_066339_0_1_1"/>
<feature type="compositionally biased region" description="Acidic residues" evidence="7">
    <location>
        <begin position="304"/>
        <end position="314"/>
    </location>
</feature>
<evidence type="ECO:0000256" key="7">
    <source>
        <dbReference type="SAM" id="MobiDB-lite"/>
    </source>
</evidence>
<feature type="region of interest" description="Disordered" evidence="7">
    <location>
        <begin position="242"/>
        <end position="268"/>
    </location>
</feature>
<keyword evidence="2 6" id="KW-0678">Repressor</keyword>
<evidence type="ECO:0000256" key="1">
    <source>
        <dbReference type="ARBA" id="ARBA00004123"/>
    </source>
</evidence>
<dbReference type="GO" id="GO:0045892">
    <property type="term" value="P:negative regulation of DNA-templated transcription"/>
    <property type="evidence" value="ECO:0007669"/>
    <property type="project" value="UniProtKB-UniRule"/>
</dbReference>
<dbReference type="AlphaFoldDB" id="A0A0D9XP82"/>
<dbReference type="PROSITE" id="PS51754">
    <property type="entry name" value="OVATE"/>
    <property type="match status" value="1"/>
</dbReference>
<feature type="compositionally biased region" description="Pro residues" evidence="7">
    <location>
        <begin position="23"/>
        <end position="36"/>
    </location>
</feature>
<reference evidence="9 10" key="1">
    <citation type="submission" date="2012-08" db="EMBL/GenBank/DDBJ databases">
        <title>Oryza genome evolution.</title>
        <authorList>
            <person name="Wing R.A."/>
        </authorList>
    </citation>
    <scope>NUCLEOTIDE SEQUENCE</scope>
</reference>
<dbReference type="STRING" id="77586.A0A0D9XP82"/>
<feature type="compositionally biased region" description="Basic and acidic residues" evidence="7">
    <location>
        <begin position="48"/>
        <end position="58"/>
    </location>
</feature>
<dbReference type="InterPro" id="IPR038933">
    <property type="entry name" value="Ovate"/>
</dbReference>
<accession>A0A0D9XP82</accession>
<feature type="region of interest" description="Disordered" evidence="7">
    <location>
        <begin position="18"/>
        <end position="68"/>
    </location>
</feature>
<reference evidence="9" key="3">
    <citation type="submission" date="2015-04" db="UniProtKB">
        <authorList>
            <consortium name="EnsemblPlants"/>
        </authorList>
    </citation>
    <scope>IDENTIFICATION</scope>
</reference>
<keyword evidence="4 6" id="KW-0804">Transcription</keyword>
<organism evidence="9 10">
    <name type="scientific">Leersia perrieri</name>
    <dbReference type="NCBI Taxonomy" id="77586"/>
    <lineage>
        <taxon>Eukaryota</taxon>
        <taxon>Viridiplantae</taxon>
        <taxon>Streptophyta</taxon>
        <taxon>Embryophyta</taxon>
        <taxon>Tracheophyta</taxon>
        <taxon>Spermatophyta</taxon>
        <taxon>Magnoliopsida</taxon>
        <taxon>Liliopsida</taxon>
        <taxon>Poales</taxon>
        <taxon>Poaceae</taxon>
        <taxon>BOP clade</taxon>
        <taxon>Oryzoideae</taxon>
        <taxon>Oryzeae</taxon>
        <taxon>Oryzinae</taxon>
        <taxon>Leersia</taxon>
    </lineage>
</organism>
<evidence type="ECO:0000256" key="4">
    <source>
        <dbReference type="ARBA" id="ARBA00023163"/>
    </source>
</evidence>
<dbReference type="PANTHER" id="PTHR33057">
    <property type="entry name" value="TRANSCRIPTION REPRESSOR OFP7-RELATED"/>
    <property type="match status" value="1"/>
</dbReference>
<dbReference type="GO" id="GO:0005634">
    <property type="term" value="C:nucleus"/>
    <property type="evidence" value="ECO:0007669"/>
    <property type="project" value="UniProtKB-SubCell"/>
</dbReference>
<comment type="subcellular location">
    <subcellularLocation>
        <location evidence="1 6">Nucleus</location>
    </subcellularLocation>
</comment>
<evidence type="ECO:0000256" key="6">
    <source>
        <dbReference type="RuleBase" id="RU367028"/>
    </source>
</evidence>
<dbReference type="eggNOG" id="ENOG502RFQ4">
    <property type="taxonomic scope" value="Eukaryota"/>
</dbReference>
<dbReference type="PANTHER" id="PTHR33057:SF230">
    <property type="entry name" value="TRANSCRIPTION REPRESSOR"/>
    <property type="match status" value="1"/>
</dbReference>
<evidence type="ECO:0000256" key="2">
    <source>
        <dbReference type="ARBA" id="ARBA00022491"/>
    </source>
</evidence>
<feature type="domain" description="OVATE" evidence="8">
    <location>
        <begin position="179"/>
        <end position="239"/>
    </location>
</feature>
<dbReference type="Gramene" id="LPERR11G03070.1">
    <property type="protein sequence ID" value="LPERR11G03070.1"/>
    <property type="gene ID" value="LPERR11G03070"/>
</dbReference>
<dbReference type="EnsemblPlants" id="LPERR11G03070.1">
    <property type="protein sequence ID" value="LPERR11G03070.1"/>
    <property type="gene ID" value="LPERR11G03070"/>
</dbReference>
<evidence type="ECO:0000256" key="5">
    <source>
        <dbReference type="ARBA" id="ARBA00023242"/>
    </source>
</evidence>
<protein>
    <recommendedName>
        <fullName evidence="6">Transcription repressor</fullName>
    </recommendedName>
    <alternativeName>
        <fullName evidence="6">Ovate family protein</fullName>
    </alternativeName>
</protein>
<feature type="region of interest" description="Disordered" evidence="7">
    <location>
        <begin position="293"/>
        <end position="321"/>
    </location>
</feature>
<keyword evidence="3 6" id="KW-0805">Transcription regulation</keyword>
<dbReference type="Proteomes" id="UP000032180">
    <property type="component" value="Chromosome 11"/>
</dbReference>
<evidence type="ECO:0000313" key="10">
    <source>
        <dbReference type="Proteomes" id="UP000032180"/>
    </source>
</evidence>
<keyword evidence="10" id="KW-1185">Reference proteome</keyword>
<reference evidence="10" key="2">
    <citation type="submission" date="2013-12" db="EMBL/GenBank/DDBJ databases">
        <authorList>
            <person name="Yu Y."/>
            <person name="Lee S."/>
            <person name="de Baynast K."/>
            <person name="Wissotski M."/>
            <person name="Liu L."/>
            <person name="Talag J."/>
            <person name="Goicoechea J."/>
            <person name="Angelova A."/>
            <person name="Jetty R."/>
            <person name="Kudrna D."/>
            <person name="Golser W."/>
            <person name="Rivera L."/>
            <person name="Zhang J."/>
            <person name="Wing R."/>
        </authorList>
    </citation>
    <scope>NUCLEOTIDE SEQUENCE</scope>
</reference>
<evidence type="ECO:0000313" key="9">
    <source>
        <dbReference type="EnsemblPlants" id="LPERR11G03070.1"/>
    </source>
</evidence>
<evidence type="ECO:0000256" key="3">
    <source>
        <dbReference type="ARBA" id="ARBA00023015"/>
    </source>
</evidence>
<dbReference type="InterPro" id="IPR006458">
    <property type="entry name" value="Ovate_C"/>
</dbReference>
<keyword evidence="5 6" id="KW-0539">Nucleus</keyword>
<name>A0A0D9XP82_9ORYZ</name>
<dbReference type="Pfam" id="PF04844">
    <property type="entry name" value="Ovate"/>
    <property type="match status" value="1"/>
</dbReference>
<sequence>MGKKLGFTSIFSKLIVAGHDSPSPSPSSSSPPPWPWPSCGKNPPTISCRHDNADDDRPCSTTATRGDSCRASSAAARRRMSGAAGGEMYKTVNSVFFDDRSLSPAIDGYSCFSFDDDDCDDDDLRVVDGDSFSTTTTSEEWSEAVIRSLSQKSSTTGGRFFFDPSPPTMVKSPSKSVAVAVETADPYGEFRASMEEMVAAHGIGQSWDAMEELLVCYLRVNADHHHPIIVAAFLDLLSAISKPTPTTSPSPATTTTTSSGRSTSTTACDVTTTSATTSAMEPCRCDCGGGGSNLASCSSSAAGDDLEEEEDEEEDKKKASDDELIRRITLASTTLEIISS</sequence>
<dbReference type="NCBIfam" id="TIGR01568">
    <property type="entry name" value="A_thal_3678"/>
    <property type="match status" value="1"/>
</dbReference>